<dbReference type="Proteomes" id="UP001219349">
    <property type="component" value="Chromosome"/>
</dbReference>
<dbReference type="Gene3D" id="3.90.76.10">
    <property type="entry name" value="Dipeptide-binding Protein, Domain 1"/>
    <property type="match status" value="1"/>
</dbReference>
<dbReference type="RefSeq" id="WP_271882312.1">
    <property type="nucleotide sequence ID" value="NZ_CP067136.1"/>
</dbReference>
<evidence type="ECO:0000313" key="7">
    <source>
        <dbReference type="Proteomes" id="UP001219349"/>
    </source>
</evidence>
<evidence type="ECO:0000256" key="4">
    <source>
        <dbReference type="SAM" id="SignalP"/>
    </source>
</evidence>
<feature type="signal peptide" evidence="4">
    <location>
        <begin position="1"/>
        <end position="19"/>
    </location>
</feature>
<feature type="domain" description="Solute-binding protein family 5" evidence="5">
    <location>
        <begin position="66"/>
        <end position="420"/>
    </location>
</feature>
<dbReference type="PANTHER" id="PTHR30290:SF38">
    <property type="entry name" value="D,D-DIPEPTIDE-BINDING PERIPLASMIC PROTEIN DDPA-RELATED"/>
    <property type="match status" value="1"/>
</dbReference>
<dbReference type="EMBL" id="CP067136">
    <property type="protein sequence ID" value="WCR07862.1"/>
    <property type="molecule type" value="Genomic_DNA"/>
</dbReference>
<comment type="subcellular location">
    <subcellularLocation>
        <location evidence="1">Periplasm</location>
    </subcellularLocation>
</comment>
<gene>
    <name evidence="6" type="ORF">JHX87_03255</name>
</gene>
<evidence type="ECO:0000259" key="5">
    <source>
        <dbReference type="Pfam" id="PF00496"/>
    </source>
</evidence>
<accession>A0ABY7SLI9</accession>
<keyword evidence="3 4" id="KW-0732">Signal</keyword>
<evidence type="ECO:0000256" key="2">
    <source>
        <dbReference type="ARBA" id="ARBA00005695"/>
    </source>
</evidence>
<dbReference type="InterPro" id="IPR000914">
    <property type="entry name" value="SBP_5_dom"/>
</dbReference>
<feature type="chain" id="PRO_5047470184" evidence="4">
    <location>
        <begin position="20"/>
        <end position="500"/>
    </location>
</feature>
<dbReference type="Gene3D" id="3.40.190.10">
    <property type="entry name" value="Periplasmic binding protein-like II"/>
    <property type="match status" value="1"/>
</dbReference>
<evidence type="ECO:0000256" key="3">
    <source>
        <dbReference type="ARBA" id="ARBA00022729"/>
    </source>
</evidence>
<protein>
    <submittedName>
        <fullName evidence="6">ABC transporter substrate-binding protein</fullName>
    </submittedName>
</protein>
<keyword evidence="7" id="KW-1185">Reference proteome</keyword>
<dbReference type="InterPro" id="IPR030678">
    <property type="entry name" value="Peptide/Ni-bd"/>
</dbReference>
<evidence type="ECO:0000313" key="6">
    <source>
        <dbReference type="EMBL" id="WCR07862.1"/>
    </source>
</evidence>
<proteinExistence type="inferred from homology"/>
<dbReference type="SUPFAM" id="SSF53850">
    <property type="entry name" value="Periplasmic binding protein-like II"/>
    <property type="match status" value="1"/>
</dbReference>
<dbReference type="PIRSF" id="PIRSF002741">
    <property type="entry name" value="MppA"/>
    <property type="match status" value="1"/>
</dbReference>
<evidence type="ECO:0000256" key="1">
    <source>
        <dbReference type="ARBA" id="ARBA00004418"/>
    </source>
</evidence>
<organism evidence="6 7">
    <name type="scientific">Paracoccus fistulariae</name>
    <dbReference type="NCBI Taxonomy" id="658446"/>
    <lineage>
        <taxon>Bacteria</taxon>
        <taxon>Pseudomonadati</taxon>
        <taxon>Pseudomonadota</taxon>
        <taxon>Alphaproteobacteria</taxon>
        <taxon>Rhodobacterales</taxon>
        <taxon>Paracoccaceae</taxon>
        <taxon>Paracoccus</taxon>
    </lineage>
</organism>
<dbReference type="InterPro" id="IPR039424">
    <property type="entry name" value="SBP_5"/>
</dbReference>
<dbReference type="PANTHER" id="PTHR30290">
    <property type="entry name" value="PERIPLASMIC BINDING COMPONENT OF ABC TRANSPORTER"/>
    <property type="match status" value="1"/>
</dbReference>
<dbReference type="Gene3D" id="3.10.105.10">
    <property type="entry name" value="Dipeptide-binding Protein, Domain 3"/>
    <property type="match status" value="1"/>
</dbReference>
<reference evidence="6 7" key="1">
    <citation type="submission" date="2021-01" db="EMBL/GenBank/DDBJ databases">
        <title>Biogeographic distribution of Paracoccus.</title>
        <authorList>
            <person name="Hollensteiner J."/>
            <person name="Leineberger J."/>
            <person name="Brinkhoff T."/>
            <person name="Daniel R."/>
        </authorList>
    </citation>
    <scope>NUCLEOTIDE SEQUENCE [LARGE SCALE GENOMIC DNA]</scope>
    <source>
        <strain evidence="6 7">KCTC 22803</strain>
    </source>
</reference>
<comment type="similarity">
    <text evidence="2">Belongs to the bacterial solute-binding protein 5 family.</text>
</comment>
<dbReference type="CDD" id="cd08511">
    <property type="entry name" value="PBP2_NikA_DppA_OppA_like_5"/>
    <property type="match status" value="1"/>
</dbReference>
<dbReference type="Pfam" id="PF00496">
    <property type="entry name" value="SBP_bac_5"/>
    <property type="match status" value="1"/>
</dbReference>
<name>A0ABY7SLI9_9RHOB</name>
<sequence>MKLTQTVLLAALLSSSALAAQAQTLRIGLESDPDALDPDRSRTFVGRIVFTALCDKLIDVGADLSLIPQLATEWSFSEDGKALDMTLREGVVFHDGTPFDAAAVKANIERSKTLDDSVRKTELSSVESVEVLDATHVRLNLSAPDAPLLAQLADRAGIMLSPSSFDSDVAANPVCSGPFKFVSRVAQDKIELEKFGDYWNADAIKIDRVTYLPIPDSTVRLANLQSGDLDLINRLAATDAQTVENAGNLVFAKAEGLGYQGITFNIMNGAKADNPFGKDARLRDALSLSIDRAAINQVVFAGLNAPASQFVSTASPYFDPAFPVPARDIEKAKALIAEAGVSTPLELELQFPNRPESQQVVQMIQAMAAEAGINISLSAKEFATMLTDQKSGDFQASQVGWSGRIDPDGNITGFVSTGGGFNDGGYSNAEIDRILAEARAESDVEKRKALYHEANVILNEEQPLFYLYNEAWLYGVSDKVAGFTAYSDGMIRLENIELKQ</sequence>